<evidence type="ECO:0000256" key="1">
    <source>
        <dbReference type="ARBA" id="ARBA00008467"/>
    </source>
</evidence>
<evidence type="ECO:0000313" key="5">
    <source>
        <dbReference type="EMBL" id="GGP26742.1"/>
    </source>
</evidence>
<dbReference type="InterPro" id="IPR018201">
    <property type="entry name" value="Ketoacyl_synth_AS"/>
</dbReference>
<dbReference type="SUPFAM" id="SSF53901">
    <property type="entry name" value="Thiolase-like"/>
    <property type="match status" value="2"/>
</dbReference>
<dbReference type="InterPro" id="IPR016039">
    <property type="entry name" value="Thiolase-like"/>
</dbReference>
<dbReference type="PANTHER" id="PTHR11712:SF320">
    <property type="entry name" value="BETA-KETOACYL SYNTHASE"/>
    <property type="match status" value="1"/>
</dbReference>
<evidence type="ECO:0000313" key="6">
    <source>
        <dbReference type="Proteomes" id="UP000621859"/>
    </source>
</evidence>
<dbReference type="InterPro" id="IPR000794">
    <property type="entry name" value="Beta-ketoacyl_synthase"/>
</dbReference>
<dbReference type="RefSeq" id="WP_188694309.1">
    <property type="nucleotide sequence ID" value="NZ_BMLY01000004.1"/>
</dbReference>
<dbReference type="Proteomes" id="UP000621859">
    <property type="component" value="Unassembled WGS sequence"/>
</dbReference>
<dbReference type="PANTHER" id="PTHR11712">
    <property type="entry name" value="POLYKETIDE SYNTHASE-RELATED"/>
    <property type="match status" value="1"/>
</dbReference>
<proteinExistence type="inferred from homology"/>
<dbReference type="PROSITE" id="PS00606">
    <property type="entry name" value="KS3_1"/>
    <property type="match status" value="1"/>
</dbReference>
<dbReference type="InterPro" id="IPR020841">
    <property type="entry name" value="PKS_Beta-ketoAc_synthase_dom"/>
</dbReference>
<dbReference type="CDD" id="cd00834">
    <property type="entry name" value="KAS_I_II"/>
    <property type="match status" value="1"/>
</dbReference>
<comment type="similarity">
    <text evidence="1 3">Belongs to the thiolase-like superfamily. Beta-ketoacyl-ACP synthases family.</text>
</comment>
<organism evidence="5 6">
    <name type="scientific">Silvimonas amylolytica</name>
    <dbReference type="NCBI Taxonomy" id="449663"/>
    <lineage>
        <taxon>Bacteria</taxon>
        <taxon>Pseudomonadati</taxon>
        <taxon>Pseudomonadota</taxon>
        <taxon>Betaproteobacteria</taxon>
        <taxon>Neisseriales</taxon>
        <taxon>Chitinibacteraceae</taxon>
        <taxon>Silvimonas</taxon>
    </lineage>
</organism>
<dbReference type="Pfam" id="PF00109">
    <property type="entry name" value="ketoacyl-synt"/>
    <property type="match status" value="1"/>
</dbReference>
<sequence length="388" mass="39682">MTCYIAAAGALCALGNDTDTIRQNLFAGVSPGLRPTDAYSPGRSLVLGQIVDADLPALDHLPVIHRSRNNAVLLATMAQIRGTFELLAKGLPRQRIAIILGTSTSGSSEGENALAAYELDGALPAGFHVRQQELGSPAMMLAGLLGTSGPAYCVSTACTSGAKALAAGARLIEHGVADLVIAGGVDTLAQFTVAGFSAIESVSAERCQPSSINRHGINLGEAAALFILSRTPAAVRVAGWGESSDAHHISAPAPDGRGARAAMDDALARAGIKVDEVGYVNLHGTATPQNDAMENTAVAAQFAGVPASSTKSLTGHTLGAAGALEALFCWLVLTDDQHRLPPHIWDGAQDPDLPVLPLVRVGQTAPVQAAISNSFAFGGNNIALVLAV</sequence>
<protein>
    <submittedName>
        <fullName evidence="5">Beta-ketoacyl-[acyl-carrier-protein] synthase II</fullName>
    </submittedName>
</protein>
<feature type="domain" description="Ketosynthase family 3 (KS3)" evidence="4">
    <location>
        <begin position="1"/>
        <end position="388"/>
    </location>
</feature>
<evidence type="ECO:0000256" key="2">
    <source>
        <dbReference type="ARBA" id="ARBA00022679"/>
    </source>
</evidence>
<reference evidence="6" key="1">
    <citation type="journal article" date="2019" name="Int. J. Syst. Evol. Microbiol.">
        <title>The Global Catalogue of Microorganisms (GCM) 10K type strain sequencing project: providing services to taxonomists for standard genome sequencing and annotation.</title>
        <authorList>
            <consortium name="The Broad Institute Genomics Platform"/>
            <consortium name="The Broad Institute Genome Sequencing Center for Infectious Disease"/>
            <person name="Wu L."/>
            <person name="Ma J."/>
        </authorList>
    </citation>
    <scope>NUCLEOTIDE SEQUENCE [LARGE SCALE GENOMIC DNA]</scope>
    <source>
        <strain evidence="6">CGMCC 1.8860</strain>
    </source>
</reference>
<dbReference type="SMART" id="SM00825">
    <property type="entry name" value="PKS_KS"/>
    <property type="match status" value="1"/>
</dbReference>
<dbReference type="InterPro" id="IPR014031">
    <property type="entry name" value="Ketoacyl_synth_C"/>
</dbReference>
<dbReference type="Gene3D" id="3.40.47.10">
    <property type="match status" value="2"/>
</dbReference>
<keyword evidence="2 3" id="KW-0808">Transferase</keyword>
<name>A0ABQ2PMA4_9NEIS</name>
<evidence type="ECO:0000256" key="3">
    <source>
        <dbReference type="RuleBase" id="RU003694"/>
    </source>
</evidence>
<dbReference type="Pfam" id="PF02801">
    <property type="entry name" value="Ketoacyl-synt_C"/>
    <property type="match status" value="1"/>
</dbReference>
<keyword evidence="6" id="KW-1185">Reference proteome</keyword>
<dbReference type="InterPro" id="IPR014030">
    <property type="entry name" value="Ketoacyl_synth_N"/>
</dbReference>
<dbReference type="EMBL" id="BMLY01000004">
    <property type="protein sequence ID" value="GGP26742.1"/>
    <property type="molecule type" value="Genomic_DNA"/>
</dbReference>
<gene>
    <name evidence="5" type="ORF">GCM10010971_25610</name>
</gene>
<dbReference type="PROSITE" id="PS52004">
    <property type="entry name" value="KS3_2"/>
    <property type="match status" value="1"/>
</dbReference>
<comment type="caution">
    <text evidence="5">The sequence shown here is derived from an EMBL/GenBank/DDBJ whole genome shotgun (WGS) entry which is preliminary data.</text>
</comment>
<dbReference type="NCBIfam" id="NF006618">
    <property type="entry name" value="PRK09185.1"/>
    <property type="match status" value="1"/>
</dbReference>
<evidence type="ECO:0000259" key="4">
    <source>
        <dbReference type="PROSITE" id="PS52004"/>
    </source>
</evidence>
<accession>A0ABQ2PMA4</accession>